<proteinExistence type="predicted"/>
<feature type="compositionally biased region" description="Low complexity" evidence="1">
    <location>
        <begin position="1"/>
        <end position="22"/>
    </location>
</feature>
<feature type="compositionally biased region" description="Basic and acidic residues" evidence="1">
    <location>
        <begin position="42"/>
        <end position="51"/>
    </location>
</feature>
<reference evidence="2 3" key="1">
    <citation type="journal article" date="2018" name="Front. Plant Sci.">
        <title>Red Clover (Trifolium pratense) and Zigzag Clover (T. medium) - A Picture of Genomic Similarities and Differences.</title>
        <authorList>
            <person name="Dluhosova J."/>
            <person name="Istvanek J."/>
            <person name="Nedelnik J."/>
            <person name="Repkova J."/>
        </authorList>
    </citation>
    <scope>NUCLEOTIDE SEQUENCE [LARGE SCALE GENOMIC DNA]</scope>
    <source>
        <strain evidence="3">cv. 10/8</strain>
        <tissue evidence="2">Leaf</tissue>
    </source>
</reference>
<feature type="compositionally biased region" description="Polar residues" evidence="1">
    <location>
        <begin position="23"/>
        <end position="40"/>
    </location>
</feature>
<dbReference type="PANTHER" id="PTHR34210:SF3">
    <property type="entry name" value="CCHC-TYPE DOMAIN-CONTAINING PROTEIN"/>
    <property type="match status" value="1"/>
</dbReference>
<evidence type="ECO:0000313" key="3">
    <source>
        <dbReference type="Proteomes" id="UP000265520"/>
    </source>
</evidence>
<protein>
    <submittedName>
        <fullName evidence="2">RNA-binding protein 25-like</fullName>
    </submittedName>
</protein>
<keyword evidence="3" id="KW-1185">Reference proteome</keyword>
<organism evidence="2 3">
    <name type="scientific">Trifolium medium</name>
    <dbReference type="NCBI Taxonomy" id="97028"/>
    <lineage>
        <taxon>Eukaryota</taxon>
        <taxon>Viridiplantae</taxon>
        <taxon>Streptophyta</taxon>
        <taxon>Embryophyta</taxon>
        <taxon>Tracheophyta</taxon>
        <taxon>Spermatophyta</taxon>
        <taxon>Magnoliopsida</taxon>
        <taxon>eudicotyledons</taxon>
        <taxon>Gunneridae</taxon>
        <taxon>Pentapetalae</taxon>
        <taxon>rosids</taxon>
        <taxon>fabids</taxon>
        <taxon>Fabales</taxon>
        <taxon>Fabaceae</taxon>
        <taxon>Papilionoideae</taxon>
        <taxon>50 kb inversion clade</taxon>
        <taxon>NPAAA clade</taxon>
        <taxon>Hologalegina</taxon>
        <taxon>IRL clade</taxon>
        <taxon>Trifolieae</taxon>
        <taxon>Trifolium</taxon>
    </lineage>
</organism>
<evidence type="ECO:0000256" key="1">
    <source>
        <dbReference type="SAM" id="MobiDB-lite"/>
    </source>
</evidence>
<dbReference type="PANTHER" id="PTHR34210">
    <property type="entry name" value="OS01G0252900 PROTEIN"/>
    <property type="match status" value="1"/>
</dbReference>
<comment type="caution">
    <text evidence="2">The sequence shown here is derived from an EMBL/GenBank/DDBJ whole genome shotgun (WGS) entry which is preliminary data.</text>
</comment>
<feature type="non-terminal residue" evidence="2">
    <location>
        <position position="1"/>
    </location>
</feature>
<dbReference type="EMBL" id="LXQA010064147">
    <property type="protein sequence ID" value="MCI07084.1"/>
    <property type="molecule type" value="Genomic_DNA"/>
</dbReference>
<dbReference type="AlphaFoldDB" id="A0A392P5R6"/>
<accession>A0A392P5R6</accession>
<dbReference type="Proteomes" id="UP000265520">
    <property type="component" value="Unassembled WGS sequence"/>
</dbReference>
<feature type="non-terminal residue" evidence="2">
    <location>
        <position position="99"/>
    </location>
</feature>
<sequence>YGNSAPRGRSSQSRSPRQAPHSGNSYNSFDGRSHNMSTYKNDGWDSHRRESGIQPGQQFDHNALPQSLEELELEYKKEAMELMKIRDREEDEENFQHRE</sequence>
<evidence type="ECO:0000313" key="2">
    <source>
        <dbReference type="EMBL" id="MCI07084.1"/>
    </source>
</evidence>
<feature type="region of interest" description="Disordered" evidence="1">
    <location>
        <begin position="1"/>
        <end position="65"/>
    </location>
</feature>
<name>A0A392P5R6_9FABA</name>